<evidence type="ECO:0008006" key="3">
    <source>
        <dbReference type="Google" id="ProtNLM"/>
    </source>
</evidence>
<reference evidence="2" key="1">
    <citation type="journal article" date="2019" name="Int. J. Syst. Evol. Microbiol.">
        <title>The Global Catalogue of Microorganisms (GCM) 10K type strain sequencing project: providing services to taxonomists for standard genome sequencing and annotation.</title>
        <authorList>
            <consortium name="The Broad Institute Genomics Platform"/>
            <consortium name="The Broad Institute Genome Sequencing Center for Infectious Disease"/>
            <person name="Wu L."/>
            <person name="Ma J."/>
        </authorList>
    </citation>
    <scope>NUCLEOTIDE SEQUENCE [LARGE SCALE GENOMIC DNA]</scope>
    <source>
        <strain evidence="2">CECT 7184</strain>
    </source>
</reference>
<organism evidence="1 2">
    <name type="scientific">Thalassorhabdus alkalitolerans</name>
    <dbReference type="NCBI Taxonomy" id="2282697"/>
    <lineage>
        <taxon>Bacteria</taxon>
        <taxon>Bacillati</taxon>
        <taxon>Bacillota</taxon>
        <taxon>Bacilli</taxon>
        <taxon>Bacillales</taxon>
        <taxon>Bacillaceae</taxon>
        <taxon>Thalassorhabdus</taxon>
    </lineage>
</organism>
<accession>A0ABW0YU01</accession>
<evidence type="ECO:0000313" key="1">
    <source>
        <dbReference type="EMBL" id="MFC5713834.1"/>
    </source>
</evidence>
<dbReference type="Gene3D" id="1.10.10.60">
    <property type="entry name" value="Homeodomain-like"/>
    <property type="match status" value="1"/>
</dbReference>
<gene>
    <name evidence="1" type="ORF">ACFPU1_13755</name>
</gene>
<name>A0ABW0YU01_9BACI</name>
<proteinExistence type="predicted"/>
<sequence>MPKATKGYKREQGLTIEQLNAIDLLIAGKSDQDVANVIEVNRVTITKWRNYDVYFRAELNKRRKELWGASIDKMRAILPKAIERLEKEIEKEHGWKVAIELLKISGVNNTHITTIGHEEVDKILGDEAEKKLNEELFSNVSDYSKREVLEAYQQKLTKT</sequence>
<keyword evidence="2" id="KW-1185">Reference proteome</keyword>
<comment type="caution">
    <text evidence="1">The sequence shown here is derived from an EMBL/GenBank/DDBJ whole genome shotgun (WGS) entry which is preliminary data.</text>
</comment>
<dbReference type="RefSeq" id="WP_385942097.1">
    <property type="nucleotide sequence ID" value="NZ_JBHSOZ010000007.1"/>
</dbReference>
<dbReference type="EMBL" id="JBHSOZ010000007">
    <property type="protein sequence ID" value="MFC5713834.1"/>
    <property type="molecule type" value="Genomic_DNA"/>
</dbReference>
<protein>
    <recommendedName>
        <fullName evidence="3">Homeodomain phBC6A51-type domain-containing protein</fullName>
    </recommendedName>
</protein>
<evidence type="ECO:0000313" key="2">
    <source>
        <dbReference type="Proteomes" id="UP001596142"/>
    </source>
</evidence>
<dbReference type="Proteomes" id="UP001596142">
    <property type="component" value="Unassembled WGS sequence"/>
</dbReference>